<keyword evidence="3" id="KW-1185">Reference proteome</keyword>
<dbReference type="HOGENOM" id="CLU_2103018_0_0_1"/>
<dbReference type="EnsemblMetazoa" id="RPRC000564-RA">
    <property type="protein sequence ID" value="RPRC000564-PA"/>
    <property type="gene ID" value="RPRC000564"/>
</dbReference>
<dbReference type="GO" id="GO:0007608">
    <property type="term" value="P:sensory perception of smell"/>
    <property type="evidence" value="ECO:0007669"/>
    <property type="project" value="TreeGrafter"/>
</dbReference>
<dbReference type="AlphaFoldDB" id="T1H963"/>
<dbReference type="GO" id="GO:0005615">
    <property type="term" value="C:extracellular space"/>
    <property type="evidence" value="ECO:0007669"/>
    <property type="project" value="TreeGrafter"/>
</dbReference>
<reference evidence="2" key="1">
    <citation type="submission" date="2015-05" db="UniProtKB">
        <authorList>
            <consortium name="EnsemblMetazoa"/>
        </authorList>
    </citation>
    <scope>IDENTIFICATION</scope>
</reference>
<evidence type="ECO:0000313" key="2">
    <source>
        <dbReference type="EnsemblMetazoa" id="RPRC000564-PA"/>
    </source>
</evidence>
<dbReference type="CDD" id="cd23992">
    <property type="entry name" value="PBP_GOBP"/>
    <property type="match status" value="1"/>
</dbReference>
<dbReference type="SMART" id="SM00708">
    <property type="entry name" value="PhBP"/>
    <property type="match status" value="1"/>
</dbReference>
<name>T1H963_RHOPR</name>
<dbReference type="FunCoup" id="T1H963">
    <property type="interactions" value="38"/>
</dbReference>
<dbReference type="GO" id="GO:0005549">
    <property type="term" value="F:odorant binding"/>
    <property type="evidence" value="ECO:0007669"/>
    <property type="project" value="InterPro"/>
</dbReference>
<dbReference type="Pfam" id="PF01395">
    <property type="entry name" value="PBP_GOBP"/>
    <property type="match status" value="1"/>
</dbReference>
<dbReference type="PANTHER" id="PTHR11857:SF42">
    <property type="entry name" value="GENERAL ODORANT-BINDING PROTEIN 19D-RELATED"/>
    <property type="match status" value="1"/>
</dbReference>
<proteinExistence type="predicted"/>
<dbReference type="EMBL" id="ACPB03010633">
    <property type="status" value="NOT_ANNOTATED_CDS"/>
    <property type="molecule type" value="Genomic_DNA"/>
</dbReference>
<accession>T1H963</accession>
<keyword evidence="1" id="KW-0732">Signal</keyword>
<dbReference type="OMA" id="KCLRACM"/>
<dbReference type="InterPro" id="IPR006170">
    <property type="entry name" value="PBP/GOBP"/>
</dbReference>
<dbReference type="VEuPathDB" id="VectorBase:RPRC000564"/>
<organism evidence="2 3">
    <name type="scientific">Rhodnius prolixus</name>
    <name type="common">Triatomid bug</name>
    <dbReference type="NCBI Taxonomy" id="13249"/>
    <lineage>
        <taxon>Eukaryota</taxon>
        <taxon>Metazoa</taxon>
        <taxon>Ecdysozoa</taxon>
        <taxon>Arthropoda</taxon>
        <taxon>Hexapoda</taxon>
        <taxon>Insecta</taxon>
        <taxon>Pterygota</taxon>
        <taxon>Neoptera</taxon>
        <taxon>Paraneoptera</taxon>
        <taxon>Hemiptera</taxon>
        <taxon>Heteroptera</taxon>
        <taxon>Panheteroptera</taxon>
        <taxon>Cimicomorpha</taxon>
        <taxon>Reduviidae</taxon>
        <taxon>Triatominae</taxon>
        <taxon>Rhodnius</taxon>
    </lineage>
</organism>
<dbReference type="Gene3D" id="1.10.238.20">
    <property type="entry name" value="Pheromone/general odorant binding protein domain"/>
    <property type="match status" value="1"/>
</dbReference>
<protein>
    <submittedName>
        <fullName evidence="2">Uncharacterized protein</fullName>
    </submittedName>
</protein>
<dbReference type="Proteomes" id="UP000015103">
    <property type="component" value="Unassembled WGS sequence"/>
</dbReference>
<dbReference type="SUPFAM" id="SSF47565">
    <property type="entry name" value="Insect pheromone/odorant-binding proteins"/>
    <property type="match status" value="1"/>
</dbReference>
<dbReference type="InterPro" id="IPR036728">
    <property type="entry name" value="PBP_GOBP_sf"/>
</dbReference>
<dbReference type="PANTHER" id="PTHR11857">
    <property type="entry name" value="ODORANT BINDING PROTEIN-RELATED"/>
    <property type="match status" value="1"/>
</dbReference>
<sequence length="116" mass="13322">MQDMEVCKNDTKMSDEEFSELMAQQMPKSPEGKCFIFCMMRSMTLMSEEGELNSEGCSAMIAEAPIDDDQKEKMKGMPEECAKEGCEKKEDPCETAYRISLCFQKKAEEVNKHIYF</sequence>
<evidence type="ECO:0000313" key="3">
    <source>
        <dbReference type="Proteomes" id="UP000015103"/>
    </source>
</evidence>
<evidence type="ECO:0000256" key="1">
    <source>
        <dbReference type="ARBA" id="ARBA00022729"/>
    </source>
</evidence>
<dbReference type="InParanoid" id="T1H963"/>